<dbReference type="EMBL" id="BMDW01000026">
    <property type="protein sequence ID" value="GGA59717.1"/>
    <property type="molecule type" value="Genomic_DNA"/>
</dbReference>
<gene>
    <name evidence="1" type="ORF">GCM10011395_32550</name>
</gene>
<dbReference type="Proteomes" id="UP000618591">
    <property type="component" value="Unassembled WGS sequence"/>
</dbReference>
<name>A0ABQ1H5P4_9SPHN</name>
<sequence length="136" mass="15234">MNWPEIGGPVEHTDGLWKHTCFEAFVHSVDELRYFEFNFTTSLQWAVYQFDSYRVGMRKLENVETWGTGQPGLGKANANFLVPVLAAMCECRLGLSAVIEEIDGTKSYWALAHAPGPPDFHNRDCFIATLPAPDAP</sequence>
<evidence type="ECO:0000313" key="1">
    <source>
        <dbReference type="EMBL" id="GGA59717.1"/>
    </source>
</evidence>
<protein>
    <submittedName>
        <fullName evidence="1">Uncharacterized protein</fullName>
    </submittedName>
</protein>
<keyword evidence="2" id="KW-1185">Reference proteome</keyword>
<evidence type="ECO:0000313" key="2">
    <source>
        <dbReference type="Proteomes" id="UP000618591"/>
    </source>
</evidence>
<comment type="caution">
    <text evidence="1">The sequence shown here is derived from an EMBL/GenBank/DDBJ whole genome shotgun (WGS) entry which is preliminary data.</text>
</comment>
<organism evidence="1 2">
    <name type="scientific">Sphingomonas psychrolutea</name>
    <dbReference type="NCBI Taxonomy" id="1259676"/>
    <lineage>
        <taxon>Bacteria</taxon>
        <taxon>Pseudomonadati</taxon>
        <taxon>Pseudomonadota</taxon>
        <taxon>Alphaproteobacteria</taxon>
        <taxon>Sphingomonadales</taxon>
        <taxon>Sphingomonadaceae</taxon>
        <taxon>Sphingomonas</taxon>
    </lineage>
</organism>
<dbReference type="CDD" id="cd09627">
    <property type="entry name" value="DOMON_murB_like"/>
    <property type="match status" value="1"/>
</dbReference>
<accession>A0ABQ1H5P4</accession>
<proteinExistence type="predicted"/>
<reference evidence="2" key="1">
    <citation type="journal article" date="2019" name="Int. J. Syst. Evol. Microbiol.">
        <title>The Global Catalogue of Microorganisms (GCM) 10K type strain sequencing project: providing services to taxonomists for standard genome sequencing and annotation.</title>
        <authorList>
            <consortium name="The Broad Institute Genomics Platform"/>
            <consortium name="The Broad Institute Genome Sequencing Center for Infectious Disease"/>
            <person name="Wu L."/>
            <person name="Ma J."/>
        </authorList>
    </citation>
    <scope>NUCLEOTIDE SEQUENCE [LARGE SCALE GENOMIC DNA]</scope>
    <source>
        <strain evidence="2">CGMCC 1.10106</strain>
    </source>
</reference>